<gene>
    <name evidence="2" type="ORF">Slin15195_G052090</name>
</gene>
<dbReference type="EMBL" id="CP099421">
    <property type="protein sequence ID" value="USW51890.1"/>
    <property type="molecule type" value="Genomic_DNA"/>
</dbReference>
<dbReference type="Proteomes" id="UP001056384">
    <property type="component" value="Chromosome 4"/>
</dbReference>
<keyword evidence="3" id="KW-1185">Reference proteome</keyword>
<evidence type="ECO:0000313" key="2">
    <source>
        <dbReference type="EMBL" id="USW51890.1"/>
    </source>
</evidence>
<accession>A0A9Q9AMW2</accession>
<sequence>MWPAVGLHAGHCVQDALVSADKIASISVSAGSATGALGMAEAFLWMATACREHEGGAGVGYCSMDMNTEADLHGEPIFETATVADTDTSGLCWTKMVSNPVIAHGYPIPLREHPDKQRGLEASADLMAALSQADWATSYAGTVLLKGLVSALIPIYKVSSSLVWHFVLETKQDGSRLTYNEALHFPNAGNLDIDVDTLDDHRHFIGIWSDAVSSMAGSNDPNLYDVQLSQSKPAKQYTCSLSNVSISAGKFLNAGAAFALGNKDRSAALDWNATERYELQIRNVGELNIALYGSESHDRRAWLLDGASVVLHLARAWMSSESARYMSADALNRLQSPRSPRWQRSGDSDAHAQQAE</sequence>
<dbReference type="AlphaFoldDB" id="A0A9Q9AMW2"/>
<organism evidence="2 3">
    <name type="scientific">Septoria linicola</name>
    <dbReference type="NCBI Taxonomy" id="215465"/>
    <lineage>
        <taxon>Eukaryota</taxon>
        <taxon>Fungi</taxon>
        <taxon>Dikarya</taxon>
        <taxon>Ascomycota</taxon>
        <taxon>Pezizomycotina</taxon>
        <taxon>Dothideomycetes</taxon>
        <taxon>Dothideomycetidae</taxon>
        <taxon>Mycosphaerellales</taxon>
        <taxon>Mycosphaerellaceae</taxon>
        <taxon>Septoria</taxon>
    </lineage>
</organism>
<feature type="region of interest" description="Disordered" evidence="1">
    <location>
        <begin position="334"/>
        <end position="356"/>
    </location>
</feature>
<evidence type="ECO:0000256" key="1">
    <source>
        <dbReference type="SAM" id="MobiDB-lite"/>
    </source>
</evidence>
<protein>
    <submittedName>
        <fullName evidence="2">Uncharacterized protein</fullName>
    </submittedName>
</protein>
<reference evidence="2" key="1">
    <citation type="submission" date="2022-06" db="EMBL/GenBank/DDBJ databases">
        <title>Complete genome sequences of two strains of the flax pathogen Septoria linicola.</title>
        <authorList>
            <person name="Lapalu N."/>
            <person name="Simon A."/>
            <person name="Demenou B."/>
            <person name="Paumier D."/>
            <person name="Guillot M.-P."/>
            <person name="Gout L."/>
            <person name="Valade R."/>
        </authorList>
    </citation>
    <scope>NUCLEOTIDE SEQUENCE</scope>
    <source>
        <strain evidence="2">SE15195</strain>
    </source>
</reference>
<proteinExistence type="predicted"/>
<evidence type="ECO:0000313" key="3">
    <source>
        <dbReference type="Proteomes" id="UP001056384"/>
    </source>
</evidence>
<name>A0A9Q9AMW2_9PEZI</name>